<comment type="subcellular location">
    <subcellularLocation>
        <location evidence="7">Cellular thylakoid membrane</location>
        <topology evidence="7">Single-pass membrane protein</topology>
    </subcellularLocation>
    <subcellularLocation>
        <location evidence="1">Membrane</location>
        <topology evidence="1">Single-pass membrane protein</topology>
    </subcellularLocation>
</comment>
<name>A0A928WZ63_LEPEC</name>
<accession>A0A928WZ63</accession>
<keyword evidence="4 7" id="KW-1133">Transmembrane helix</keyword>
<dbReference type="NCBIfam" id="NF010239">
    <property type="entry name" value="PRK13686.1"/>
    <property type="match status" value="1"/>
</dbReference>
<keyword evidence="7" id="KW-0793">Thylakoid</keyword>
<evidence type="ECO:0000256" key="3">
    <source>
        <dbReference type="ARBA" id="ARBA00022692"/>
    </source>
</evidence>
<comment type="similarity">
    <text evidence="7">Belongs to the Psb30/Ycf12 family.</text>
</comment>
<evidence type="ECO:0000313" key="8">
    <source>
        <dbReference type="EMBL" id="MBE9065537.1"/>
    </source>
</evidence>
<keyword evidence="6 7" id="KW-0604">Photosystem II</keyword>
<protein>
    <recommendedName>
        <fullName evidence="7">Photosystem II reaction center protein Psb30</fullName>
    </recommendedName>
    <alternativeName>
        <fullName evidence="7">Photosystem II reaction center protein Ycf12</fullName>
    </alternativeName>
</protein>
<evidence type="ECO:0000313" key="9">
    <source>
        <dbReference type="Proteomes" id="UP000615026"/>
    </source>
</evidence>
<dbReference type="Proteomes" id="UP000615026">
    <property type="component" value="Unassembled WGS sequence"/>
</dbReference>
<dbReference type="GO" id="GO:0015979">
    <property type="term" value="P:photosynthesis"/>
    <property type="evidence" value="ECO:0007669"/>
    <property type="project" value="UniProtKB-KW"/>
</dbReference>
<dbReference type="HAMAP" id="MF_01329">
    <property type="entry name" value="PSII_Psb30_Ycf12"/>
    <property type="match status" value="1"/>
</dbReference>
<gene>
    <name evidence="7" type="primary">psb30</name>
    <name evidence="7" type="synonym">ycf12</name>
    <name evidence="8" type="ORF">IQ260_02590</name>
</gene>
<dbReference type="Pfam" id="PF05969">
    <property type="entry name" value="PSII_Ycf12"/>
    <property type="match status" value="1"/>
</dbReference>
<keyword evidence="2 7" id="KW-0602">Photosynthesis</keyword>
<evidence type="ECO:0000256" key="4">
    <source>
        <dbReference type="ARBA" id="ARBA00022989"/>
    </source>
</evidence>
<evidence type="ECO:0000256" key="1">
    <source>
        <dbReference type="ARBA" id="ARBA00004167"/>
    </source>
</evidence>
<comment type="function">
    <text evidence="7">A core subunit of photosystem II (PSII), probably helps stabilize the reaction center.</text>
</comment>
<sequence>MALLGFLDFIGNTLSSINFLVIAQLTVLAMVVISGPVIVFLLVARGGDL</sequence>
<comment type="caution">
    <text evidence="8">The sequence shown here is derived from an EMBL/GenBank/DDBJ whole genome shotgun (WGS) entry which is preliminary data.</text>
</comment>
<evidence type="ECO:0000256" key="5">
    <source>
        <dbReference type="ARBA" id="ARBA00023136"/>
    </source>
</evidence>
<keyword evidence="3 7" id="KW-0812">Transmembrane</keyword>
<dbReference type="AlphaFoldDB" id="A0A928WZ63"/>
<comment type="subunit">
    <text evidence="7">PSII is composed of 1 copy each of membrane proteins PsbA, PsbB, PsbC, PsbD, PsbE, PsbF, PsbH, PsbI, PsbJ, PsbK, PsbL, PsbM, PsbT, PsbX, PsbY, PsbZ, Psb30/Ycf12, peripheral proteins PsbO, CyanoQ (PsbQ), PsbU, PsbV and a large number of cofactors. It forms dimeric complexes.</text>
</comment>
<organism evidence="8 9">
    <name type="scientific">Leptolyngbya cf. ectocarpi LEGE 11479</name>
    <dbReference type="NCBI Taxonomy" id="1828722"/>
    <lineage>
        <taxon>Bacteria</taxon>
        <taxon>Bacillati</taxon>
        <taxon>Cyanobacteriota</taxon>
        <taxon>Cyanophyceae</taxon>
        <taxon>Leptolyngbyales</taxon>
        <taxon>Leptolyngbyaceae</taxon>
        <taxon>Leptolyngbya group</taxon>
        <taxon>Leptolyngbya</taxon>
    </lineage>
</organism>
<dbReference type="EMBL" id="JADEXP010000010">
    <property type="protein sequence ID" value="MBE9065537.1"/>
    <property type="molecule type" value="Genomic_DNA"/>
</dbReference>
<feature type="transmembrane region" description="Helical" evidence="7">
    <location>
        <begin position="20"/>
        <end position="44"/>
    </location>
</feature>
<dbReference type="GO" id="GO:0009523">
    <property type="term" value="C:photosystem II"/>
    <property type="evidence" value="ECO:0007669"/>
    <property type="project" value="UniProtKB-KW"/>
</dbReference>
<reference evidence="8" key="1">
    <citation type="submission" date="2020-10" db="EMBL/GenBank/DDBJ databases">
        <authorList>
            <person name="Castelo-Branco R."/>
            <person name="Eusebio N."/>
            <person name="Adriana R."/>
            <person name="Vieira A."/>
            <person name="Brugerolle De Fraissinette N."/>
            <person name="Rezende De Castro R."/>
            <person name="Schneider M.P."/>
            <person name="Vasconcelos V."/>
            <person name="Leao P.N."/>
        </authorList>
    </citation>
    <scope>NUCLEOTIDE SEQUENCE</scope>
    <source>
        <strain evidence="8">LEGE 11479</strain>
    </source>
</reference>
<dbReference type="RefSeq" id="WP_193990613.1">
    <property type="nucleotide sequence ID" value="NZ_JADEXP010000010.1"/>
</dbReference>
<evidence type="ECO:0000256" key="7">
    <source>
        <dbReference type="HAMAP-Rule" id="MF_01329"/>
    </source>
</evidence>
<evidence type="ECO:0000256" key="6">
    <source>
        <dbReference type="ARBA" id="ARBA00023276"/>
    </source>
</evidence>
<keyword evidence="5 7" id="KW-0472">Membrane</keyword>
<evidence type="ECO:0000256" key="2">
    <source>
        <dbReference type="ARBA" id="ARBA00022531"/>
    </source>
</evidence>
<proteinExistence type="inferred from homology"/>
<keyword evidence="9" id="KW-1185">Reference proteome</keyword>
<dbReference type="InterPro" id="IPR010284">
    <property type="entry name" value="PSII_Ycf12_core-subunit"/>
</dbReference>
<dbReference type="GO" id="GO:0031676">
    <property type="term" value="C:plasma membrane-derived thylakoid membrane"/>
    <property type="evidence" value="ECO:0007669"/>
    <property type="project" value="UniProtKB-SubCell"/>
</dbReference>